<dbReference type="HOGENOM" id="CLU_2956221_0_0_9"/>
<dbReference type="PATRIC" id="fig|1036673.3.peg.1483"/>
<accession>F8FPL2</accession>
<gene>
    <name evidence="2" type="ordered locus">KNP414_01673</name>
</gene>
<dbReference type="KEGG" id="pms:KNP414_01673"/>
<evidence type="ECO:0000256" key="1">
    <source>
        <dbReference type="SAM" id="MobiDB-lite"/>
    </source>
</evidence>
<protein>
    <submittedName>
        <fullName evidence="2">Uncharacterized protein</fullName>
    </submittedName>
</protein>
<feature type="compositionally biased region" description="Basic and acidic residues" evidence="1">
    <location>
        <begin position="27"/>
        <end position="36"/>
    </location>
</feature>
<evidence type="ECO:0000313" key="2">
    <source>
        <dbReference type="EMBL" id="AEI40236.1"/>
    </source>
</evidence>
<name>F8FPL2_PAEMK</name>
<organism evidence="2 3">
    <name type="scientific">Paenibacillus mucilaginosus (strain KNP414)</name>
    <dbReference type="NCBI Taxonomy" id="1036673"/>
    <lineage>
        <taxon>Bacteria</taxon>
        <taxon>Bacillati</taxon>
        <taxon>Bacillota</taxon>
        <taxon>Bacilli</taxon>
        <taxon>Bacillales</taxon>
        <taxon>Paenibacillaceae</taxon>
        <taxon>Paenibacillus</taxon>
    </lineage>
</organism>
<proteinExistence type="predicted"/>
<feature type="region of interest" description="Disordered" evidence="1">
    <location>
        <begin position="15"/>
        <end position="59"/>
    </location>
</feature>
<evidence type="ECO:0000313" key="3">
    <source>
        <dbReference type="Proteomes" id="UP000006620"/>
    </source>
</evidence>
<reference evidence="2 3" key="2">
    <citation type="journal article" date="2013" name="Genome Announc.">
        <title>Genome Sequence of Growth-Improving Paenibacillus mucilaginosus Strain KNP414.</title>
        <authorList>
            <person name="Lu J.J."/>
            <person name="Wang J.F."/>
            <person name="Hu X.F."/>
        </authorList>
    </citation>
    <scope>NUCLEOTIDE SEQUENCE [LARGE SCALE GENOMIC DNA]</scope>
    <source>
        <strain evidence="2 3">KNP414</strain>
    </source>
</reference>
<dbReference type="AlphaFoldDB" id="F8FPL2"/>
<dbReference type="EMBL" id="CP002869">
    <property type="protein sequence ID" value="AEI40236.1"/>
    <property type="molecule type" value="Genomic_DNA"/>
</dbReference>
<reference evidence="3" key="1">
    <citation type="submission" date="2011-06" db="EMBL/GenBank/DDBJ databases">
        <title>Complete genome sequence of Paenibacillus mucilaginosus KNP414.</title>
        <authorList>
            <person name="Wang J."/>
            <person name="Hu S."/>
            <person name="Hu X."/>
            <person name="Zhang B."/>
            <person name="Dong D."/>
            <person name="Zhang S."/>
            <person name="Zhao K."/>
            <person name="Wu D."/>
        </authorList>
    </citation>
    <scope>NUCLEOTIDE SEQUENCE [LARGE SCALE GENOMIC DNA]</scope>
    <source>
        <strain evidence="3">KNP414</strain>
    </source>
</reference>
<dbReference type="Proteomes" id="UP000006620">
    <property type="component" value="Chromosome"/>
</dbReference>
<sequence length="59" mass="6666">MFVIHNRINPFRRTKRREAETTVTEDSVNRRLDHGRTAPADSSNYNKAPRLGVPVCGAS</sequence>